<dbReference type="PROSITE" id="PS00108">
    <property type="entry name" value="PROTEIN_KINASE_ST"/>
    <property type="match status" value="1"/>
</dbReference>
<dbReference type="GO" id="GO:0005737">
    <property type="term" value="C:cytoplasm"/>
    <property type="evidence" value="ECO:0007669"/>
    <property type="project" value="TreeGrafter"/>
</dbReference>
<name>A0A4S8LBI1_DENBC</name>
<dbReference type="PANTHER" id="PTHR24346">
    <property type="entry name" value="MAP/MICROTUBULE AFFINITY-REGULATING KINASE"/>
    <property type="match status" value="1"/>
</dbReference>
<dbReference type="InterPro" id="IPR011009">
    <property type="entry name" value="Kinase-like_dom_sf"/>
</dbReference>
<organism evidence="4 5">
    <name type="scientific">Dendrothele bispora (strain CBS 962.96)</name>
    <dbReference type="NCBI Taxonomy" id="1314807"/>
    <lineage>
        <taxon>Eukaryota</taxon>
        <taxon>Fungi</taxon>
        <taxon>Dikarya</taxon>
        <taxon>Basidiomycota</taxon>
        <taxon>Agaricomycotina</taxon>
        <taxon>Agaricomycetes</taxon>
        <taxon>Agaricomycetidae</taxon>
        <taxon>Agaricales</taxon>
        <taxon>Agaricales incertae sedis</taxon>
        <taxon>Dendrothele</taxon>
    </lineage>
</organism>
<evidence type="ECO:0000313" key="4">
    <source>
        <dbReference type="EMBL" id="THU85933.1"/>
    </source>
</evidence>
<dbReference type="GO" id="GO:0005524">
    <property type="term" value="F:ATP binding"/>
    <property type="evidence" value="ECO:0007669"/>
    <property type="project" value="UniProtKB-KW"/>
</dbReference>
<evidence type="ECO:0000256" key="2">
    <source>
        <dbReference type="ARBA" id="ARBA00022840"/>
    </source>
</evidence>
<evidence type="ECO:0000259" key="3">
    <source>
        <dbReference type="PROSITE" id="PS50011"/>
    </source>
</evidence>
<keyword evidence="1" id="KW-0547">Nucleotide-binding</keyword>
<reference evidence="4 5" key="1">
    <citation type="journal article" date="2019" name="Nat. Ecol. Evol.">
        <title>Megaphylogeny resolves global patterns of mushroom evolution.</title>
        <authorList>
            <person name="Varga T."/>
            <person name="Krizsan K."/>
            <person name="Foldi C."/>
            <person name="Dima B."/>
            <person name="Sanchez-Garcia M."/>
            <person name="Sanchez-Ramirez S."/>
            <person name="Szollosi G.J."/>
            <person name="Szarkandi J.G."/>
            <person name="Papp V."/>
            <person name="Albert L."/>
            <person name="Andreopoulos W."/>
            <person name="Angelini C."/>
            <person name="Antonin V."/>
            <person name="Barry K.W."/>
            <person name="Bougher N.L."/>
            <person name="Buchanan P."/>
            <person name="Buyck B."/>
            <person name="Bense V."/>
            <person name="Catcheside P."/>
            <person name="Chovatia M."/>
            <person name="Cooper J."/>
            <person name="Damon W."/>
            <person name="Desjardin D."/>
            <person name="Finy P."/>
            <person name="Geml J."/>
            <person name="Haridas S."/>
            <person name="Hughes K."/>
            <person name="Justo A."/>
            <person name="Karasinski D."/>
            <person name="Kautmanova I."/>
            <person name="Kiss B."/>
            <person name="Kocsube S."/>
            <person name="Kotiranta H."/>
            <person name="LaButti K.M."/>
            <person name="Lechner B.E."/>
            <person name="Liimatainen K."/>
            <person name="Lipzen A."/>
            <person name="Lukacs Z."/>
            <person name="Mihaltcheva S."/>
            <person name="Morgado L.N."/>
            <person name="Niskanen T."/>
            <person name="Noordeloos M.E."/>
            <person name="Ohm R.A."/>
            <person name="Ortiz-Santana B."/>
            <person name="Ovrebo C."/>
            <person name="Racz N."/>
            <person name="Riley R."/>
            <person name="Savchenko A."/>
            <person name="Shiryaev A."/>
            <person name="Soop K."/>
            <person name="Spirin V."/>
            <person name="Szebenyi C."/>
            <person name="Tomsovsky M."/>
            <person name="Tulloss R.E."/>
            <person name="Uehling J."/>
            <person name="Grigoriev I.V."/>
            <person name="Vagvolgyi C."/>
            <person name="Papp T."/>
            <person name="Martin F.M."/>
            <person name="Miettinen O."/>
            <person name="Hibbett D.S."/>
            <person name="Nagy L.G."/>
        </authorList>
    </citation>
    <scope>NUCLEOTIDE SEQUENCE [LARGE SCALE GENOMIC DNA]</scope>
    <source>
        <strain evidence="4 5">CBS 962.96</strain>
    </source>
</reference>
<dbReference type="SUPFAM" id="SSF56112">
    <property type="entry name" value="Protein kinase-like (PK-like)"/>
    <property type="match status" value="1"/>
</dbReference>
<dbReference type="Proteomes" id="UP000297245">
    <property type="component" value="Unassembled WGS sequence"/>
</dbReference>
<dbReference type="EMBL" id="ML179521">
    <property type="protein sequence ID" value="THU85933.1"/>
    <property type="molecule type" value="Genomic_DNA"/>
</dbReference>
<evidence type="ECO:0000313" key="5">
    <source>
        <dbReference type="Proteomes" id="UP000297245"/>
    </source>
</evidence>
<gene>
    <name evidence="4" type="ORF">K435DRAFT_763783</name>
</gene>
<dbReference type="PANTHER" id="PTHR24346:SF30">
    <property type="entry name" value="MATERNAL EMBRYONIC LEUCINE ZIPPER KINASE"/>
    <property type="match status" value="1"/>
</dbReference>
<dbReference type="InterPro" id="IPR008271">
    <property type="entry name" value="Ser/Thr_kinase_AS"/>
</dbReference>
<evidence type="ECO:0000256" key="1">
    <source>
        <dbReference type="ARBA" id="ARBA00022741"/>
    </source>
</evidence>
<keyword evidence="4" id="KW-0418">Kinase</keyword>
<dbReference type="OrthoDB" id="5987198at2759"/>
<dbReference type="InterPro" id="IPR000719">
    <property type="entry name" value="Prot_kinase_dom"/>
</dbReference>
<feature type="domain" description="Protein kinase" evidence="3">
    <location>
        <begin position="51"/>
        <end position="342"/>
    </location>
</feature>
<proteinExistence type="predicted"/>
<dbReference type="SMART" id="SM00220">
    <property type="entry name" value="S_TKc"/>
    <property type="match status" value="1"/>
</dbReference>
<keyword evidence="5" id="KW-1185">Reference proteome</keyword>
<dbReference type="GO" id="GO:0004674">
    <property type="term" value="F:protein serine/threonine kinase activity"/>
    <property type="evidence" value="ECO:0007669"/>
    <property type="project" value="TreeGrafter"/>
</dbReference>
<sequence length="396" mass="46301">MAEPRFSGDLSDTERFWRDHASWLEEKGYHLRPRYQPEWMPSWASKPDERFAFEDAYKAKETLHLMDALRISDGLMVMIKKVEVNDLENPTREIRMSRLLCSGLFSLDDSQNHCVPMYEILQLPEDNRTHLLVMPFLEPWWPKLLSEVSFSTIGEAIAFMRQIFEGVRLLHSHNIAHNDIKHDNVMVDASPLYKHLMHPSVPGRRYDWRGFATRKSLTRNPVKYYMIDFGSALQYDPQNGPAREAPGYGGDRALPEFENHPNDPCDPYAVEVFRLGNLVRRFLMTNQHVWKPEEVKDLKVNHAMDFMSDLVAEMTQEDPSKRPSMDQVMKRFDEIVKGLSFFKLRSRFWPGFKNESFLARTLWIIPRHFVSQVINVLGRYPAIPPTPGPPKGKKRK</sequence>
<dbReference type="Gene3D" id="1.10.510.10">
    <property type="entry name" value="Transferase(Phosphotransferase) domain 1"/>
    <property type="match status" value="1"/>
</dbReference>
<accession>A0A4S8LBI1</accession>
<keyword evidence="2" id="KW-0067">ATP-binding</keyword>
<keyword evidence="4" id="KW-0808">Transferase</keyword>
<dbReference type="AlphaFoldDB" id="A0A4S8LBI1"/>
<protein>
    <submittedName>
        <fullName evidence="4">Kinase-like protein</fullName>
    </submittedName>
</protein>
<dbReference type="GO" id="GO:0035556">
    <property type="term" value="P:intracellular signal transduction"/>
    <property type="evidence" value="ECO:0007669"/>
    <property type="project" value="TreeGrafter"/>
</dbReference>
<dbReference type="PROSITE" id="PS50011">
    <property type="entry name" value="PROTEIN_KINASE_DOM"/>
    <property type="match status" value="1"/>
</dbReference>
<dbReference type="Pfam" id="PF00069">
    <property type="entry name" value="Pkinase"/>
    <property type="match status" value="1"/>
</dbReference>